<sequence>MNKIMMPFLVAVAVAGCQDAGTTSQAPSLINPSPGLTDLTGARASSGEMALTSRGYSLAEQKGLTSYYWNATSGTCAEVVTGDGRYQSVSTVSPAQCGKTASPLPSSPPAMRSGSQQDEAACLSAVASQTGNTVSVTSSEFSEANTLVMVGVGPQKAPWKCLVSRGRVAEVTSMTDEGAL</sequence>
<evidence type="ECO:0000313" key="3">
    <source>
        <dbReference type="Proteomes" id="UP000223606"/>
    </source>
</evidence>
<dbReference type="OrthoDB" id="8454614at2"/>
<dbReference type="Proteomes" id="UP000223606">
    <property type="component" value="Chromosome 1"/>
</dbReference>
<proteinExistence type="predicted"/>
<dbReference type="PROSITE" id="PS51257">
    <property type="entry name" value="PROKAR_LIPOPROTEIN"/>
    <property type="match status" value="1"/>
</dbReference>
<name>A0A2C9D0Y7_9HYPH</name>
<reference evidence="3" key="1">
    <citation type="submission" date="2017-09" db="EMBL/GenBank/DDBJ databases">
        <title>Genome sequence of Nannocystis excedens DSM 71.</title>
        <authorList>
            <person name="Blom J."/>
        </authorList>
    </citation>
    <scope>NUCLEOTIDE SEQUENCE [LARGE SCALE GENOMIC DNA]</scope>
    <source>
        <strain evidence="3">type strain: E19</strain>
    </source>
</reference>
<feature type="region of interest" description="Disordered" evidence="1">
    <location>
        <begin position="97"/>
        <end position="118"/>
    </location>
</feature>
<evidence type="ECO:0000313" key="2">
    <source>
        <dbReference type="EMBL" id="SON53906.1"/>
    </source>
</evidence>
<dbReference type="KEGG" id="hdi:HDIA_0365"/>
<dbReference type="AlphaFoldDB" id="A0A2C9D0Y7"/>
<gene>
    <name evidence="2" type="ORF">HDIA_0365</name>
</gene>
<keyword evidence="3" id="KW-1185">Reference proteome</keyword>
<accession>A0A2C9D0Y7</accession>
<protein>
    <submittedName>
        <fullName evidence="2">Uncharacterized protein</fullName>
    </submittedName>
</protein>
<evidence type="ECO:0000256" key="1">
    <source>
        <dbReference type="SAM" id="MobiDB-lite"/>
    </source>
</evidence>
<dbReference type="EMBL" id="LT960614">
    <property type="protein sequence ID" value="SON53906.1"/>
    <property type="molecule type" value="Genomic_DNA"/>
</dbReference>
<organism evidence="2 3">
    <name type="scientific">Hartmannibacter diazotrophicus</name>
    <dbReference type="NCBI Taxonomy" id="1482074"/>
    <lineage>
        <taxon>Bacteria</taxon>
        <taxon>Pseudomonadati</taxon>
        <taxon>Pseudomonadota</taxon>
        <taxon>Alphaproteobacteria</taxon>
        <taxon>Hyphomicrobiales</taxon>
        <taxon>Pleomorphomonadaceae</taxon>
        <taxon>Hartmannibacter</taxon>
    </lineage>
</organism>
<dbReference type="RefSeq" id="WP_099553821.1">
    <property type="nucleotide sequence ID" value="NZ_LT960614.1"/>
</dbReference>